<feature type="non-terminal residue" evidence="1">
    <location>
        <position position="1"/>
    </location>
</feature>
<reference evidence="1 2" key="1">
    <citation type="submission" date="2013-01" db="EMBL/GenBank/DDBJ databases">
        <authorList>
            <person name="Harkins D.M."/>
            <person name="Durkin A.S."/>
            <person name="Brinkac L.M."/>
            <person name="Haft D.H."/>
            <person name="Selengut J.D."/>
            <person name="Sanka R."/>
            <person name="DePew J."/>
            <person name="Purushe J."/>
            <person name="Picardeau M."/>
            <person name="Werts C."/>
            <person name="Goarant C."/>
            <person name="Vinetz J.M."/>
            <person name="Sutton G.G."/>
            <person name="Nierman W.C."/>
            <person name="Fouts D.E."/>
        </authorList>
    </citation>
    <scope>NUCLEOTIDE SEQUENCE [LARGE SCALE GENOMIC DNA]</scope>
    <source>
        <strain evidence="1 2">Verdun HP</strain>
    </source>
</reference>
<evidence type="ECO:0000313" key="2">
    <source>
        <dbReference type="Proteomes" id="UP000012092"/>
    </source>
</evidence>
<name>M6RIY1_LEPIR</name>
<gene>
    <name evidence="1" type="ORF">LEP1GSC116_1115</name>
</gene>
<dbReference type="EMBL" id="AHNZ02000015">
    <property type="protein sequence ID" value="EMO07515.1"/>
    <property type="molecule type" value="Genomic_DNA"/>
</dbReference>
<dbReference type="Proteomes" id="UP000012092">
    <property type="component" value="Unassembled WGS sequence"/>
</dbReference>
<evidence type="ECO:0000313" key="1">
    <source>
        <dbReference type="EMBL" id="EMO07515.1"/>
    </source>
</evidence>
<accession>M6RIY1</accession>
<dbReference type="AlphaFoldDB" id="M6RIY1"/>
<comment type="caution">
    <text evidence="1">The sequence shown here is derived from an EMBL/GenBank/DDBJ whole genome shotgun (WGS) entry which is preliminary data.</text>
</comment>
<protein>
    <submittedName>
        <fullName evidence="1">Uncharacterized protein</fullName>
    </submittedName>
</protein>
<sequence>IKIIGVHTLENSFSFSQAGTSYYLRIIFETDYIRICLKDNSQGFIEIHPYSKLYN</sequence>
<organism evidence="1 2">
    <name type="scientific">Leptospira interrogans serovar Icterohaemorrhagiae str. Verdun HP</name>
    <dbReference type="NCBI Taxonomy" id="1049910"/>
    <lineage>
        <taxon>Bacteria</taxon>
        <taxon>Pseudomonadati</taxon>
        <taxon>Spirochaetota</taxon>
        <taxon>Spirochaetia</taxon>
        <taxon>Leptospirales</taxon>
        <taxon>Leptospiraceae</taxon>
        <taxon>Leptospira</taxon>
    </lineage>
</organism>
<proteinExistence type="predicted"/>